<proteinExistence type="predicted"/>
<evidence type="ECO:0000313" key="1">
    <source>
        <dbReference type="EMBL" id="KAJ7013854.1"/>
    </source>
</evidence>
<reference evidence="1 2" key="1">
    <citation type="journal article" date="2023" name="Mol. Ecol. Resour.">
        <title>Chromosome-level genome assembly of a triploid poplar Populus alba 'Berolinensis'.</title>
        <authorList>
            <person name="Chen S."/>
            <person name="Yu Y."/>
            <person name="Wang X."/>
            <person name="Wang S."/>
            <person name="Zhang T."/>
            <person name="Zhou Y."/>
            <person name="He R."/>
            <person name="Meng N."/>
            <person name="Wang Y."/>
            <person name="Liu W."/>
            <person name="Liu Z."/>
            <person name="Liu J."/>
            <person name="Guo Q."/>
            <person name="Huang H."/>
            <person name="Sederoff R.R."/>
            <person name="Wang G."/>
            <person name="Qu G."/>
            <person name="Chen S."/>
        </authorList>
    </citation>
    <scope>NUCLEOTIDE SEQUENCE [LARGE SCALE GENOMIC DNA]</scope>
    <source>
        <strain evidence="1">SC-2020</strain>
    </source>
</reference>
<evidence type="ECO:0000313" key="2">
    <source>
        <dbReference type="Proteomes" id="UP001164929"/>
    </source>
</evidence>
<protein>
    <submittedName>
        <fullName evidence="1">Uncharacterized protein</fullName>
    </submittedName>
</protein>
<organism evidence="1 2">
    <name type="scientific">Populus alba x Populus x berolinensis</name>
    <dbReference type="NCBI Taxonomy" id="444605"/>
    <lineage>
        <taxon>Eukaryota</taxon>
        <taxon>Viridiplantae</taxon>
        <taxon>Streptophyta</taxon>
        <taxon>Embryophyta</taxon>
        <taxon>Tracheophyta</taxon>
        <taxon>Spermatophyta</taxon>
        <taxon>Magnoliopsida</taxon>
        <taxon>eudicotyledons</taxon>
        <taxon>Gunneridae</taxon>
        <taxon>Pentapetalae</taxon>
        <taxon>rosids</taxon>
        <taxon>fabids</taxon>
        <taxon>Malpighiales</taxon>
        <taxon>Salicaceae</taxon>
        <taxon>Saliceae</taxon>
        <taxon>Populus</taxon>
    </lineage>
</organism>
<dbReference type="Proteomes" id="UP001164929">
    <property type="component" value="Chromosome 1"/>
</dbReference>
<name>A0AAD6WKR2_9ROSI</name>
<dbReference type="AlphaFoldDB" id="A0AAD6WKR2"/>
<accession>A0AAD6WKR2</accession>
<sequence>MFGVQLSSKPCRKLCLCRISLYNPEGFGRAWVLSMYSNHGLLSLA</sequence>
<dbReference type="EMBL" id="JAQIZT010000001">
    <property type="protein sequence ID" value="KAJ7013854.1"/>
    <property type="molecule type" value="Genomic_DNA"/>
</dbReference>
<gene>
    <name evidence="1" type="ORF">NC653_003476</name>
</gene>
<keyword evidence="2" id="KW-1185">Reference proteome</keyword>
<comment type="caution">
    <text evidence="1">The sequence shown here is derived from an EMBL/GenBank/DDBJ whole genome shotgun (WGS) entry which is preliminary data.</text>
</comment>